<evidence type="ECO:0000259" key="4">
    <source>
        <dbReference type="SMART" id="SM00822"/>
    </source>
</evidence>
<dbReference type="GO" id="GO:0016491">
    <property type="term" value="F:oxidoreductase activity"/>
    <property type="evidence" value="ECO:0007669"/>
    <property type="project" value="UniProtKB-KW"/>
</dbReference>
<dbReference type="Gene3D" id="3.40.50.720">
    <property type="entry name" value="NAD(P)-binding Rossmann-like Domain"/>
    <property type="match status" value="1"/>
</dbReference>
<dbReference type="PANTHER" id="PTHR44196:SF1">
    <property type="entry name" value="DEHYDROGENASE_REDUCTASE SDR FAMILY MEMBER 7B"/>
    <property type="match status" value="1"/>
</dbReference>
<dbReference type="GO" id="GO:0016020">
    <property type="term" value="C:membrane"/>
    <property type="evidence" value="ECO:0007669"/>
    <property type="project" value="TreeGrafter"/>
</dbReference>
<evidence type="ECO:0000256" key="1">
    <source>
        <dbReference type="ARBA" id="ARBA00006484"/>
    </source>
</evidence>
<dbReference type="PRINTS" id="PR00081">
    <property type="entry name" value="GDHRDH"/>
</dbReference>
<comment type="caution">
    <text evidence="5">The sequence shown here is derived from an EMBL/GenBank/DDBJ whole genome shotgun (WGS) entry which is preliminary data.</text>
</comment>
<dbReference type="InterPro" id="IPR036291">
    <property type="entry name" value="NAD(P)-bd_dom_sf"/>
</dbReference>
<dbReference type="AlphaFoldDB" id="Z9JQ05"/>
<proteinExistence type="inferred from homology"/>
<evidence type="ECO:0000256" key="2">
    <source>
        <dbReference type="ARBA" id="ARBA00023002"/>
    </source>
</evidence>
<accession>Z9JQ05</accession>
<dbReference type="PANTHER" id="PTHR44196">
    <property type="entry name" value="DEHYDROGENASE/REDUCTASE SDR FAMILY MEMBER 7B"/>
    <property type="match status" value="1"/>
</dbReference>
<dbReference type="Proteomes" id="UP000023067">
    <property type="component" value="Unassembled WGS sequence"/>
</dbReference>
<gene>
    <name evidence="5" type="ORF">BF93_04535</name>
</gene>
<dbReference type="PROSITE" id="PS00061">
    <property type="entry name" value="ADH_SHORT"/>
    <property type="match status" value="1"/>
</dbReference>
<dbReference type="PATRIC" id="fig|396014.3.peg.2938"/>
<dbReference type="OrthoDB" id="9792003at2"/>
<dbReference type="PRINTS" id="PR00080">
    <property type="entry name" value="SDRFAMILY"/>
</dbReference>
<dbReference type="InterPro" id="IPR020904">
    <property type="entry name" value="Sc_DH/Rdtase_CS"/>
</dbReference>
<protein>
    <submittedName>
        <fullName evidence="5">Short-chain dehydrogenase</fullName>
    </submittedName>
</protein>
<dbReference type="STRING" id="396014.BF93_04535"/>
<dbReference type="EMBL" id="JDYK01000017">
    <property type="protein sequence ID" value="EWS80279.1"/>
    <property type="molecule type" value="Genomic_DNA"/>
</dbReference>
<name>Z9JQ05_9MICO</name>
<dbReference type="CDD" id="cd05233">
    <property type="entry name" value="SDR_c"/>
    <property type="match status" value="1"/>
</dbReference>
<keyword evidence="2" id="KW-0560">Oxidoreductase</keyword>
<sequence length="243" mass="25012">MTTPAPAAPSRPLVLVTGATRGIGRAVAQELAADHDLVLGGRDASALAELAASLEEAGGAAPQLLAADLTDAAQVARAVEELGLAAGLDGVVHSAGILVPGTVEDLAPEDWARSFATNVTAVAELTRLLLPGLRARRGTVVTINSGSGYTAGAGGGAYAASKFALRALTDALRQEERPHGVRVVSIHPGRVDSDMQRQLRSFEDGAYEVEKYLRPESVAATVGLALRLGEDAVIESLNVRPRG</sequence>
<dbReference type="SUPFAM" id="SSF51735">
    <property type="entry name" value="NAD(P)-binding Rossmann-fold domains"/>
    <property type="match status" value="1"/>
</dbReference>
<dbReference type="SMART" id="SM00822">
    <property type="entry name" value="PKS_KR"/>
    <property type="match status" value="1"/>
</dbReference>
<comment type="similarity">
    <text evidence="1 3">Belongs to the short-chain dehydrogenases/reductases (SDR) family.</text>
</comment>
<dbReference type="HOGENOM" id="CLU_010194_2_10_11"/>
<keyword evidence="6" id="KW-1185">Reference proteome</keyword>
<evidence type="ECO:0000256" key="3">
    <source>
        <dbReference type="RuleBase" id="RU000363"/>
    </source>
</evidence>
<dbReference type="RefSeq" id="WP_038373671.1">
    <property type="nucleotide sequence ID" value="NZ_KK070000.1"/>
</dbReference>
<dbReference type="InterPro" id="IPR057326">
    <property type="entry name" value="KR_dom"/>
</dbReference>
<reference evidence="5 6" key="1">
    <citation type="submission" date="2014-02" db="EMBL/GenBank/DDBJ databases">
        <title>Genome sequence of Brachybacterium phenoliresistens strain W13A50.</title>
        <authorList>
            <person name="Wang X."/>
        </authorList>
    </citation>
    <scope>NUCLEOTIDE SEQUENCE [LARGE SCALE GENOMIC DNA]</scope>
    <source>
        <strain evidence="5 6">W13A50</strain>
    </source>
</reference>
<organism evidence="5 6">
    <name type="scientific">Brachybacterium phenoliresistens</name>
    <dbReference type="NCBI Taxonomy" id="396014"/>
    <lineage>
        <taxon>Bacteria</taxon>
        <taxon>Bacillati</taxon>
        <taxon>Actinomycetota</taxon>
        <taxon>Actinomycetes</taxon>
        <taxon>Micrococcales</taxon>
        <taxon>Dermabacteraceae</taxon>
        <taxon>Brachybacterium</taxon>
    </lineage>
</organism>
<dbReference type="InterPro" id="IPR002347">
    <property type="entry name" value="SDR_fam"/>
</dbReference>
<evidence type="ECO:0000313" key="6">
    <source>
        <dbReference type="Proteomes" id="UP000023067"/>
    </source>
</evidence>
<dbReference type="eggNOG" id="COG4221">
    <property type="taxonomic scope" value="Bacteria"/>
</dbReference>
<dbReference type="Pfam" id="PF00106">
    <property type="entry name" value="adh_short"/>
    <property type="match status" value="1"/>
</dbReference>
<evidence type="ECO:0000313" key="5">
    <source>
        <dbReference type="EMBL" id="EWS80279.1"/>
    </source>
</evidence>
<feature type="domain" description="Ketoreductase" evidence="4">
    <location>
        <begin position="12"/>
        <end position="194"/>
    </location>
</feature>
<dbReference type="NCBIfam" id="NF006073">
    <property type="entry name" value="PRK08219.1"/>
    <property type="match status" value="1"/>
</dbReference>